<dbReference type="AlphaFoldDB" id="A0A1G6WRV7"/>
<dbReference type="Proteomes" id="UP000199060">
    <property type="component" value="Unassembled WGS sequence"/>
</dbReference>
<keyword evidence="2" id="KW-1185">Reference proteome</keyword>
<sequence length="29" mass="3528">MFTKLELYELLEKDVLFRNNQNEMVLIAL</sequence>
<gene>
    <name evidence="1" type="ORF">SAMN04488104_10477</name>
</gene>
<reference evidence="2" key="1">
    <citation type="submission" date="2016-10" db="EMBL/GenBank/DDBJ databases">
        <authorList>
            <person name="Varghese N."/>
            <person name="Submissions S."/>
        </authorList>
    </citation>
    <scope>NUCLEOTIDE SEQUENCE [LARGE SCALE GENOMIC DNA]</scope>
    <source>
        <strain evidence="2">DSM 23095</strain>
    </source>
</reference>
<proteinExistence type="predicted"/>
<name>A0A1G6WRV7_9BACT</name>
<accession>A0A1G6WRV7</accession>
<protein>
    <submittedName>
        <fullName evidence="1">Uncharacterized protein</fullName>
    </submittedName>
</protein>
<dbReference type="EMBL" id="FNAC01000047">
    <property type="protein sequence ID" value="SDD68529.1"/>
    <property type="molecule type" value="Genomic_DNA"/>
</dbReference>
<evidence type="ECO:0000313" key="1">
    <source>
        <dbReference type="EMBL" id="SDD68529.1"/>
    </source>
</evidence>
<organism evidence="1 2">
    <name type="scientific">Algoriphagus faecimaris</name>
    <dbReference type="NCBI Taxonomy" id="686796"/>
    <lineage>
        <taxon>Bacteria</taxon>
        <taxon>Pseudomonadati</taxon>
        <taxon>Bacteroidota</taxon>
        <taxon>Cytophagia</taxon>
        <taxon>Cytophagales</taxon>
        <taxon>Cyclobacteriaceae</taxon>
        <taxon>Algoriphagus</taxon>
    </lineage>
</organism>
<evidence type="ECO:0000313" key="2">
    <source>
        <dbReference type="Proteomes" id="UP000199060"/>
    </source>
</evidence>